<dbReference type="GO" id="GO:0016706">
    <property type="term" value="F:2-oxoglutarate-dependent dioxygenase activity"/>
    <property type="evidence" value="ECO:0007669"/>
    <property type="project" value="UniProtKB-ARBA"/>
</dbReference>
<evidence type="ECO:0000313" key="1">
    <source>
        <dbReference type="EMBL" id="MBB6050102.1"/>
    </source>
</evidence>
<dbReference type="InterPro" id="IPR008775">
    <property type="entry name" value="Phytyl_CoA_dOase-like"/>
</dbReference>
<dbReference type="AlphaFoldDB" id="A0A7W9W714"/>
<evidence type="ECO:0000313" key="2">
    <source>
        <dbReference type="Proteomes" id="UP000520814"/>
    </source>
</evidence>
<dbReference type="SUPFAM" id="SSF51197">
    <property type="entry name" value="Clavaminate synthase-like"/>
    <property type="match status" value="1"/>
</dbReference>
<dbReference type="Gene3D" id="2.60.120.620">
    <property type="entry name" value="q2cbj1_9rhob like domain"/>
    <property type="match status" value="1"/>
</dbReference>
<name>A0A7W9W714_ARMRO</name>
<dbReference type="GO" id="GO:0005506">
    <property type="term" value="F:iron ion binding"/>
    <property type="evidence" value="ECO:0007669"/>
    <property type="project" value="UniProtKB-ARBA"/>
</dbReference>
<evidence type="ECO:0008006" key="3">
    <source>
        <dbReference type="Google" id="ProtNLM"/>
    </source>
</evidence>
<dbReference type="Pfam" id="PF05721">
    <property type="entry name" value="PhyH"/>
    <property type="match status" value="1"/>
</dbReference>
<sequence>MSMLQDDLPVTAREEYFFDLNGFIILRNVLTPEHLAELNAILDNIKQLQPPLAPGEWYGGVHAHSYGGAEGINLQQIYEAGEPFERLIDHPGWFAKVKHFVGGEGTFDWHHGPLFIDENFANLRGPGEAIGIHSGGVDGVTRCQFRYQNGRFHCGQINILMALSDIGPGDGATMVIPASHKSNFTHPDTHAHQMKGGEVRSADGMEGAIEVHLNAGDAILFVDAIAHGSAKRVNPGERRIVVYRYGPSWGNFRHPYQVSPEFLERLTPRQRKVVCPQPPLPRTPNRLG</sequence>
<dbReference type="EMBL" id="JACHGW010000002">
    <property type="protein sequence ID" value="MBB6050102.1"/>
    <property type="molecule type" value="Genomic_DNA"/>
</dbReference>
<protein>
    <recommendedName>
        <fullName evidence="3">Phytanoyl-CoA dioxygenase family protein</fullName>
    </recommendedName>
</protein>
<organism evidence="1 2">
    <name type="scientific">Armatimonas rosea</name>
    <dbReference type="NCBI Taxonomy" id="685828"/>
    <lineage>
        <taxon>Bacteria</taxon>
        <taxon>Bacillati</taxon>
        <taxon>Armatimonadota</taxon>
        <taxon>Armatimonadia</taxon>
        <taxon>Armatimonadales</taxon>
        <taxon>Armatimonadaceae</taxon>
        <taxon>Armatimonas</taxon>
    </lineage>
</organism>
<proteinExistence type="predicted"/>
<reference evidence="1 2" key="1">
    <citation type="submission" date="2020-08" db="EMBL/GenBank/DDBJ databases">
        <title>Genomic Encyclopedia of Type Strains, Phase IV (KMG-IV): sequencing the most valuable type-strain genomes for metagenomic binning, comparative biology and taxonomic classification.</title>
        <authorList>
            <person name="Goeker M."/>
        </authorList>
    </citation>
    <scope>NUCLEOTIDE SEQUENCE [LARGE SCALE GENOMIC DNA]</scope>
    <source>
        <strain evidence="1 2">DSM 23562</strain>
    </source>
</reference>
<dbReference type="Proteomes" id="UP000520814">
    <property type="component" value="Unassembled WGS sequence"/>
</dbReference>
<gene>
    <name evidence="1" type="ORF">HNQ39_001893</name>
</gene>
<dbReference type="PANTHER" id="PTHR20883">
    <property type="entry name" value="PHYTANOYL-COA DIOXYGENASE DOMAIN CONTAINING 1"/>
    <property type="match status" value="1"/>
</dbReference>
<keyword evidence="2" id="KW-1185">Reference proteome</keyword>
<comment type="caution">
    <text evidence="1">The sequence shown here is derived from an EMBL/GenBank/DDBJ whole genome shotgun (WGS) entry which is preliminary data.</text>
</comment>
<accession>A0A7W9W714</accession>
<dbReference type="PANTHER" id="PTHR20883:SF48">
    <property type="entry name" value="ECTOINE DIOXYGENASE"/>
    <property type="match status" value="1"/>
</dbReference>
<dbReference type="RefSeq" id="WP_184194405.1">
    <property type="nucleotide sequence ID" value="NZ_JACHGW010000002.1"/>
</dbReference>